<sequence length="796" mass="89450">MEARGSFAPSENTVHGHGRSRRRPVNACSTCRARKVKCDERPNGCLNCERLQLNCVQLQPGISGAEQPDTPRSITGIKRKRTFRVCVPCRSSKIRCSGERPACSRCTQRSMTCSYDSEAAVEPAWVRNIPPPQSPRDGDVSTGSPSVRSIRSVRSVHQEGEVSTSPAPQSGNCPPFLSWLLAPELPDGAKLRSLLEAYFDNVHPVRVFAFVHRPTFMRQMDEGLLADNADRALLYIMCALGARFYALDYSESTSPLPRDLIQNAGSQWAKVAERLFFSEYSTISIVKLKVLVLLHDYEARTGNYAGSFLLTGLIVRMAHALQLNKEPFTDLLCKDHTGVSNEVSLRESRRRLMWACYVVDVWAGSGVDRLTILNERDIKLQLPCNERQFLLQIPTVTECLQPGKVLDFLPTEDIPEKPLENMGMSAYYVRIIHIWQRVLRYIKHLDKVEPPWVPGGDFSLMHEEIKVWKNSHPPWMDFSPDNIYIRRASSQLGALFLVHCMYHHVLCDLHRVALPDLFKIRSPFVFPPEQFPLMAHMQAVCYENAQQISLLVSTVLRHGVKYLADAIVPSLVYNSSRIMLYYIARIVDPTKQESMVIFDQTIELVQHNNQALRAMSLMYPIAEPLYVTTEDWLNKVRESVARGQATAYIAPQDPSDPNAEESQTPSKQPTHPSIEPLMNIPITSSPLHSLSSPIRPLSVPTAPYHTYMDASEARYPMGQQPQLSVPPALLPDAGTVTENTLPPVYYPEMPNLEPPIFDLHSLQNFFEWENGGDANAPPSGLEALGTLGWSNLSGVQ</sequence>
<dbReference type="InterPro" id="IPR007219">
    <property type="entry name" value="XnlR_reg_dom"/>
</dbReference>
<dbReference type="PANTHER" id="PTHR47338">
    <property type="entry name" value="ZN(II)2CYS6 TRANSCRIPTION FACTOR (EUROFUNG)-RELATED"/>
    <property type="match status" value="1"/>
</dbReference>
<protein>
    <recommendedName>
        <fullName evidence="7">Zn(2)-C6 fungal-type domain-containing protein</fullName>
    </recommendedName>
</protein>
<feature type="compositionally biased region" description="Low complexity" evidence="6">
    <location>
        <begin position="144"/>
        <end position="155"/>
    </location>
</feature>
<keyword evidence="5" id="KW-0539">Nucleus</keyword>
<dbReference type="STRING" id="97972.A0A2V1E498"/>
<dbReference type="EMBL" id="KZ805314">
    <property type="protein sequence ID" value="PVI05393.1"/>
    <property type="molecule type" value="Genomic_DNA"/>
</dbReference>
<proteinExistence type="predicted"/>
<dbReference type="Pfam" id="PF00172">
    <property type="entry name" value="Zn_clus"/>
    <property type="match status" value="2"/>
</dbReference>
<evidence type="ECO:0000256" key="1">
    <source>
        <dbReference type="ARBA" id="ARBA00004123"/>
    </source>
</evidence>
<dbReference type="InterPro" id="IPR036864">
    <property type="entry name" value="Zn2-C6_fun-type_DNA-bd_sf"/>
</dbReference>
<dbReference type="SUPFAM" id="SSF57701">
    <property type="entry name" value="Zn2/Cys6 DNA-binding domain"/>
    <property type="match status" value="2"/>
</dbReference>
<feature type="domain" description="Zn(2)-C6 fungal-type" evidence="7">
    <location>
        <begin position="27"/>
        <end position="57"/>
    </location>
</feature>
<feature type="region of interest" description="Disordered" evidence="6">
    <location>
        <begin position="647"/>
        <end position="679"/>
    </location>
</feature>
<keyword evidence="2" id="KW-0479">Metal-binding</keyword>
<feature type="region of interest" description="Disordered" evidence="6">
    <location>
        <begin position="127"/>
        <end position="169"/>
    </location>
</feature>
<feature type="compositionally biased region" description="Polar residues" evidence="6">
    <location>
        <begin position="660"/>
        <end position="671"/>
    </location>
</feature>
<dbReference type="GO" id="GO:0005634">
    <property type="term" value="C:nucleus"/>
    <property type="evidence" value="ECO:0007669"/>
    <property type="project" value="UniProtKB-SubCell"/>
</dbReference>
<keyword evidence="3" id="KW-0805">Transcription regulation</keyword>
<keyword evidence="4" id="KW-0804">Transcription</keyword>
<evidence type="ECO:0000259" key="7">
    <source>
        <dbReference type="PROSITE" id="PS50048"/>
    </source>
</evidence>
<dbReference type="CDD" id="cd12148">
    <property type="entry name" value="fungal_TF_MHR"/>
    <property type="match status" value="1"/>
</dbReference>
<evidence type="ECO:0000256" key="6">
    <source>
        <dbReference type="SAM" id="MobiDB-lite"/>
    </source>
</evidence>
<evidence type="ECO:0000313" key="8">
    <source>
        <dbReference type="EMBL" id="PVI05393.1"/>
    </source>
</evidence>
<evidence type="ECO:0000256" key="5">
    <source>
        <dbReference type="ARBA" id="ARBA00023242"/>
    </source>
</evidence>
<keyword evidence="9" id="KW-1185">Reference proteome</keyword>
<dbReference type="SMART" id="SM00066">
    <property type="entry name" value="GAL4"/>
    <property type="match status" value="2"/>
</dbReference>
<dbReference type="GO" id="GO:0003677">
    <property type="term" value="F:DNA binding"/>
    <property type="evidence" value="ECO:0007669"/>
    <property type="project" value="InterPro"/>
</dbReference>
<dbReference type="GO" id="GO:0006351">
    <property type="term" value="P:DNA-templated transcription"/>
    <property type="evidence" value="ECO:0007669"/>
    <property type="project" value="InterPro"/>
</dbReference>
<dbReference type="GO" id="GO:0000981">
    <property type="term" value="F:DNA-binding transcription factor activity, RNA polymerase II-specific"/>
    <property type="evidence" value="ECO:0007669"/>
    <property type="project" value="InterPro"/>
</dbReference>
<dbReference type="GO" id="GO:0008270">
    <property type="term" value="F:zinc ion binding"/>
    <property type="evidence" value="ECO:0007669"/>
    <property type="project" value="InterPro"/>
</dbReference>
<dbReference type="OrthoDB" id="103349at2759"/>
<dbReference type="InterPro" id="IPR001138">
    <property type="entry name" value="Zn2Cys6_DnaBD"/>
</dbReference>
<evidence type="ECO:0000256" key="4">
    <source>
        <dbReference type="ARBA" id="ARBA00023163"/>
    </source>
</evidence>
<feature type="domain" description="Zn(2)-C6 fungal-type" evidence="7">
    <location>
        <begin position="85"/>
        <end position="115"/>
    </location>
</feature>
<accession>A0A2V1E498</accession>
<evidence type="ECO:0000256" key="3">
    <source>
        <dbReference type="ARBA" id="ARBA00023015"/>
    </source>
</evidence>
<name>A0A2V1E498_9PLEO</name>
<dbReference type="Pfam" id="PF04082">
    <property type="entry name" value="Fungal_trans"/>
    <property type="match status" value="1"/>
</dbReference>
<dbReference type="PROSITE" id="PS00463">
    <property type="entry name" value="ZN2_CY6_FUNGAL_1"/>
    <property type="match status" value="2"/>
</dbReference>
<organism evidence="8 9">
    <name type="scientific">Periconia macrospinosa</name>
    <dbReference type="NCBI Taxonomy" id="97972"/>
    <lineage>
        <taxon>Eukaryota</taxon>
        <taxon>Fungi</taxon>
        <taxon>Dikarya</taxon>
        <taxon>Ascomycota</taxon>
        <taxon>Pezizomycotina</taxon>
        <taxon>Dothideomycetes</taxon>
        <taxon>Pleosporomycetidae</taxon>
        <taxon>Pleosporales</taxon>
        <taxon>Massarineae</taxon>
        <taxon>Periconiaceae</taxon>
        <taxon>Periconia</taxon>
    </lineage>
</organism>
<reference evidence="8 9" key="1">
    <citation type="journal article" date="2018" name="Sci. Rep.">
        <title>Comparative genomics provides insights into the lifestyle and reveals functional heterogeneity of dark septate endophytic fungi.</title>
        <authorList>
            <person name="Knapp D.G."/>
            <person name="Nemeth J.B."/>
            <person name="Barry K."/>
            <person name="Hainaut M."/>
            <person name="Henrissat B."/>
            <person name="Johnson J."/>
            <person name="Kuo A."/>
            <person name="Lim J.H.P."/>
            <person name="Lipzen A."/>
            <person name="Nolan M."/>
            <person name="Ohm R.A."/>
            <person name="Tamas L."/>
            <person name="Grigoriev I.V."/>
            <person name="Spatafora J.W."/>
            <person name="Nagy L.G."/>
            <person name="Kovacs G.M."/>
        </authorList>
    </citation>
    <scope>NUCLEOTIDE SEQUENCE [LARGE SCALE GENOMIC DNA]</scope>
    <source>
        <strain evidence="8 9">DSE2036</strain>
    </source>
</reference>
<comment type="subcellular location">
    <subcellularLocation>
        <location evidence="1">Nucleus</location>
    </subcellularLocation>
</comment>
<evidence type="ECO:0000313" key="9">
    <source>
        <dbReference type="Proteomes" id="UP000244855"/>
    </source>
</evidence>
<dbReference type="AlphaFoldDB" id="A0A2V1E498"/>
<feature type="region of interest" description="Disordered" evidence="6">
    <location>
        <begin position="1"/>
        <end position="23"/>
    </location>
</feature>
<dbReference type="CDD" id="cd00067">
    <property type="entry name" value="GAL4"/>
    <property type="match status" value="2"/>
</dbReference>
<dbReference type="PROSITE" id="PS50048">
    <property type="entry name" value="ZN2_CY6_FUNGAL_2"/>
    <property type="match status" value="2"/>
</dbReference>
<dbReference type="PANTHER" id="PTHR47338:SF7">
    <property type="entry name" value="ZN(II)2CYS6 TRANSCRIPTION FACTOR (EUROFUNG)"/>
    <property type="match status" value="1"/>
</dbReference>
<dbReference type="InterPro" id="IPR050815">
    <property type="entry name" value="TF_fung"/>
</dbReference>
<dbReference type="Proteomes" id="UP000244855">
    <property type="component" value="Unassembled WGS sequence"/>
</dbReference>
<dbReference type="SMART" id="SM00906">
    <property type="entry name" value="Fungal_trans"/>
    <property type="match status" value="1"/>
</dbReference>
<gene>
    <name evidence="8" type="ORF">DM02DRAFT_584400</name>
</gene>
<evidence type="ECO:0000256" key="2">
    <source>
        <dbReference type="ARBA" id="ARBA00022723"/>
    </source>
</evidence>
<dbReference type="Gene3D" id="4.10.240.10">
    <property type="entry name" value="Zn(2)-C6 fungal-type DNA-binding domain"/>
    <property type="match status" value="2"/>
</dbReference>